<gene>
    <name evidence="1" type="ORF">ILYODFUR_017778</name>
</gene>
<evidence type="ECO:0000313" key="2">
    <source>
        <dbReference type="Proteomes" id="UP001482620"/>
    </source>
</evidence>
<name>A0ABV0U972_9TELE</name>
<protein>
    <submittedName>
        <fullName evidence="1">Uncharacterized protein</fullName>
    </submittedName>
</protein>
<proteinExistence type="predicted"/>
<accession>A0ABV0U972</accession>
<dbReference type="Proteomes" id="UP001482620">
    <property type="component" value="Unassembled WGS sequence"/>
</dbReference>
<comment type="caution">
    <text evidence="1">The sequence shown here is derived from an EMBL/GenBank/DDBJ whole genome shotgun (WGS) entry which is preliminary data.</text>
</comment>
<organism evidence="1 2">
    <name type="scientific">Ilyodon furcidens</name>
    <name type="common">goldbreast splitfin</name>
    <dbReference type="NCBI Taxonomy" id="33524"/>
    <lineage>
        <taxon>Eukaryota</taxon>
        <taxon>Metazoa</taxon>
        <taxon>Chordata</taxon>
        <taxon>Craniata</taxon>
        <taxon>Vertebrata</taxon>
        <taxon>Euteleostomi</taxon>
        <taxon>Actinopterygii</taxon>
        <taxon>Neopterygii</taxon>
        <taxon>Teleostei</taxon>
        <taxon>Neoteleostei</taxon>
        <taxon>Acanthomorphata</taxon>
        <taxon>Ovalentaria</taxon>
        <taxon>Atherinomorphae</taxon>
        <taxon>Cyprinodontiformes</taxon>
        <taxon>Goodeidae</taxon>
        <taxon>Ilyodon</taxon>
    </lineage>
</organism>
<reference evidence="1 2" key="1">
    <citation type="submission" date="2021-06" db="EMBL/GenBank/DDBJ databases">
        <authorList>
            <person name="Palmer J.M."/>
        </authorList>
    </citation>
    <scope>NUCLEOTIDE SEQUENCE [LARGE SCALE GENOMIC DNA]</scope>
    <source>
        <strain evidence="2">if_2019</strain>
        <tissue evidence="1">Muscle</tissue>
    </source>
</reference>
<keyword evidence="2" id="KW-1185">Reference proteome</keyword>
<evidence type="ECO:0000313" key="1">
    <source>
        <dbReference type="EMBL" id="MEQ2240688.1"/>
    </source>
</evidence>
<sequence length="125" mass="14312">MCLWTGCRNHKTKYVETTTDPLQQTHKGENMKLSQRFTIARNYCSRVLFKVIKLNKSRNALAGEVALRSALPVGVIVCEAIGQQENCRNLYQHAPEYVQHPRHSSHLTLIKKQLQGKSAIICFFQ</sequence>
<dbReference type="EMBL" id="JAHRIQ010059621">
    <property type="protein sequence ID" value="MEQ2240688.1"/>
    <property type="molecule type" value="Genomic_DNA"/>
</dbReference>